<organism evidence="4 5">
    <name type="scientific">Motilibacter deserti</name>
    <dbReference type="NCBI Taxonomy" id="2714956"/>
    <lineage>
        <taxon>Bacteria</taxon>
        <taxon>Bacillati</taxon>
        <taxon>Actinomycetota</taxon>
        <taxon>Actinomycetes</taxon>
        <taxon>Motilibacterales</taxon>
        <taxon>Motilibacteraceae</taxon>
        <taxon>Motilibacter</taxon>
    </lineage>
</organism>
<evidence type="ECO:0000256" key="2">
    <source>
        <dbReference type="ARBA" id="ARBA00022679"/>
    </source>
</evidence>
<dbReference type="GO" id="GO:0016740">
    <property type="term" value="F:transferase activity"/>
    <property type="evidence" value="ECO:0007669"/>
    <property type="project" value="UniProtKB-KW"/>
</dbReference>
<accession>A0ABX0H1V4</accession>
<evidence type="ECO:0000313" key="4">
    <source>
        <dbReference type="EMBL" id="NHC16029.1"/>
    </source>
</evidence>
<sequence>MSGPGDRAPGAASGAPAVAVWCVSPDDLDVRPDDPRLDEEERARAARLRRDADRHAFLAAHLLLRLALTAAEPAVGAAEWRFRREPGGRPELATPGTGLRFNLTHTPGLVACVVARGRDCGIDAEWAGRRLDPELLARGGLAPEERAGIAALPAQRRAFAALRYWTLREAVLKATGDGLSVPAGRLAFALDGAGPRLLERPGAPWRPGEWALVQRTRGEHVVSLAVRVQDPAAPARGTSAGTLRLAWHDTPPGTGSAVRGNEWAIIPV</sequence>
<dbReference type="Pfam" id="PF01648">
    <property type="entry name" value="ACPS"/>
    <property type="match status" value="1"/>
</dbReference>
<keyword evidence="2 4" id="KW-0808">Transferase</keyword>
<name>A0ABX0H1V4_9ACTN</name>
<dbReference type="EMBL" id="JAANNP010000082">
    <property type="protein sequence ID" value="NHC16029.1"/>
    <property type="molecule type" value="Genomic_DNA"/>
</dbReference>
<evidence type="ECO:0000259" key="3">
    <source>
        <dbReference type="Pfam" id="PF01648"/>
    </source>
</evidence>
<dbReference type="RefSeq" id="WP_166284506.1">
    <property type="nucleotide sequence ID" value="NZ_JAANNP010000082.1"/>
</dbReference>
<evidence type="ECO:0000313" key="5">
    <source>
        <dbReference type="Proteomes" id="UP000800981"/>
    </source>
</evidence>
<evidence type="ECO:0000256" key="1">
    <source>
        <dbReference type="ARBA" id="ARBA00010990"/>
    </source>
</evidence>
<dbReference type="InterPro" id="IPR050559">
    <property type="entry name" value="P-Pant_transferase_sf"/>
</dbReference>
<dbReference type="PANTHER" id="PTHR12215:SF10">
    <property type="entry name" value="L-AMINOADIPATE-SEMIALDEHYDE DEHYDROGENASE-PHOSPHOPANTETHEINYL TRANSFERASE"/>
    <property type="match status" value="1"/>
</dbReference>
<keyword evidence="5" id="KW-1185">Reference proteome</keyword>
<feature type="domain" description="4'-phosphopantetheinyl transferase" evidence="3">
    <location>
        <begin position="120"/>
        <end position="199"/>
    </location>
</feature>
<reference evidence="4 5" key="1">
    <citation type="submission" date="2020-03" db="EMBL/GenBank/DDBJ databases">
        <title>Two novel Motilibacter sp.</title>
        <authorList>
            <person name="Liu S."/>
        </authorList>
    </citation>
    <scope>NUCLEOTIDE SEQUENCE [LARGE SCALE GENOMIC DNA]</scope>
    <source>
        <strain evidence="4 5">E257</strain>
    </source>
</reference>
<proteinExistence type="inferred from homology"/>
<gene>
    <name evidence="4" type="ORF">G9H71_19780</name>
</gene>
<dbReference type="Gene3D" id="3.90.470.20">
    <property type="entry name" value="4'-phosphopantetheinyl transferase domain"/>
    <property type="match status" value="2"/>
</dbReference>
<dbReference type="InterPro" id="IPR008278">
    <property type="entry name" value="4-PPantetheinyl_Trfase_dom"/>
</dbReference>
<protein>
    <submittedName>
        <fullName evidence="4">4'-phosphopantetheinyl transferase superfamily protein</fullName>
    </submittedName>
</protein>
<dbReference type="InterPro" id="IPR037143">
    <property type="entry name" value="4-PPantetheinyl_Trfase_dom_sf"/>
</dbReference>
<dbReference type="Proteomes" id="UP000800981">
    <property type="component" value="Unassembled WGS sequence"/>
</dbReference>
<dbReference type="SUPFAM" id="SSF56214">
    <property type="entry name" value="4'-phosphopantetheinyl transferase"/>
    <property type="match status" value="2"/>
</dbReference>
<dbReference type="PANTHER" id="PTHR12215">
    <property type="entry name" value="PHOSPHOPANTETHEINE TRANSFERASE"/>
    <property type="match status" value="1"/>
</dbReference>
<comment type="caution">
    <text evidence="4">The sequence shown here is derived from an EMBL/GenBank/DDBJ whole genome shotgun (WGS) entry which is preliminary data.</text>
</comment>
<comment type="similarity">
    <text evidence="1">Belongs to the P-Pant transferase superfamily. Gsp/Sfp/HetI/AcpT family.</text>
</comment>